<keyword evidence="14 18" id="KW-0472">Membrane</keyword>
<keyword evidence="17" id="KW-1160">Virus entry into host cell</keyword>
<evidence type="ECO:0000256" key="18">
    <source>
        <dbReference type="RuleBase" id="RU003705"/>
    </source>
</evidence>
<accession>A0A076L8G4</accession>
<keyword evidence="5" id="KW-1169">Fusion of virus membrane with host cell membrane</keyword>
<feature type="transmembrane region" description="Helical" evidence="18">
    <location>
        <begin position="496"/>
        <end position="519"/>
    </location>
</feature>
<reference evidence="20" key="2">
    <citation type="submission" date="2014-06" db="EMBL/GenBank/DDBJ databases">
        <authorList>
            <person name="Woo P.C.Y."/>
            <person name="Lau S.K.P."/>
            <person name="Martelli P."/>
            <person name="Hui S.-W."/>
            <person name="Lau C.C.Y."/>
            <person name="Fan R.Y.Y."/>
            <person name="Groff J.M."/>
            <person name="Tam E.W.T."/>
            <person name="Chan K.-H."/>
            <person name="Yuen K.-Y."/>
        </authorList>
    </citation>
    <scope>NUCLEOTIDE SEQUENCE</scope>
    <source>
        <strain evidence="24">1110RN043</strain>
        <strain evidence="20">1110RN047</strain>
        <strain evidence="21">1201RN003</strain>
        <strain evidence="22">1203RN009</strain>
        <strain evidence="23">RF111111</strain>
    </source>
</reference>
<evidence type="ECO:0000256" key="5">
    <source>
        <dbReference type="ARBA" id="ARBA00022521"/>
    </source>
</evidence>
<evidence type="ECO:0000313" key="26">
    <source>
        <dbReference type="Proteomes" id="UP000104854"/>
    </source>
</evidence>
<keyword evidence="7 18" id="KW-0812">Transmembrane</keyword>
<name>A0A076L8G4_9MONO</name>
<evidence type="ECO:0000313" key="25">
    <source>
        <dbReference type="EMBL" id="ARJ32395.1"/>
    </source>
</evidence>
<evidence type="ECO:0000256" key="17">
    <source>
        <dbReference type="ARBA" id="ARBA00023296"/>
    </source>
</evidence>
<dbReference type="Gene3D" id="2.60.40.1690">
    <property type="entry name" value="Head and neck region of the ectodomain of NDV fusion glycoprotein"/>
    <property type="match status" value="1"/>
</dbReference>
<keyword evidence="4" id="KW-1032">Host cell membrane</keyword>
<evidence type="ECO:0000313" key="20">
    <source>
        <dbReference type="EMBL" id="AIJ01295.1"/>
    </source>
</evidence>
<dbReference type="EMBL" id="KJ956408">
    <property type="protein sequence ID" value="AIJ01331.1"/>
    <property type="molecule type" value="Viral_cRNA"/>
</dbReference>
<evidence type="ECO:0000256" key="2">
    <source>
        <dbReference type="ARBA" id="ARBA00016586"/>
    </source>
</evidence>
<reference evidence="25" key="4">
    <citation type="submission" date="2017-03" db="EMBL/GenBank/DDBJ databases">
        <authorList>
            <person name="Afonso C.L."/>
            <person name="Miller P.J."/>
            <person name="Scott M.A."/>
            <person name="Spackman E."/>
            <person name="Goraichik I."/>
            <person name="Dimitrov K.M."/>
            <person name="Suarez D.L."/>
            <person name="Swayne D.E."/>
        </authorList>
    </citation>
    <scope>NUCLEOTIDE SEQUENCE</scope>
    <source>
        <strain evidence="25">1507RN030</strain>
    </source>
</reference>
<keyword evidence="12 18" id="KW-1133">Transmembrane helix</keyword>
<evidence type="ECO:0000313" key="27">
    <source>
        <dbReference type="Proteomes" id="UP000109939"/>
    </source>
</evidence>
<dbReference type="EMBL" id="KJ956407">
    <property type="protein sequence ID" value="AIJ01322.1"/>
    <property type="molecule type" value="Viral_cRNA"/>
</dbReference>
<keyword evidence="3" id="KW-1168">Fusion of virus membrane with host membrane</keyword>
<keyword evidence="8" id="KW-0732">Signal</keyword>
<evidence type="ECO:0000256" key="10">
    <source>
        <dbReference type="ARBA" id="ARBA00022870"/>
    </source>
</evidence>
<dbReference type="EMBL" id="KJ956406">
    <property type="protein sequence ID" value="AIJ01313.1"/>
    <property type="molecule type" value="Viral_cRNA"/>
</dbReference>
<dbReference type="Proteomes" id="UP000148342">
    <property type="component" value="Genome"/>
</dbReference>
<dbReference type="Gene3D" id="2.40.490.10">
    <property type="entry name" value="Newcastle disease virus like domain"/>
    <property type="match status" value="1"/>
</dbReference>
<comment type="subunit">
    <text evidence="18">Homotrimer of disulfide-linked F1-F2.</text>
</comment>
<dbReference type="GO" id="GO:0020002">
    <property type="term" value="C:host cell plasma membrane"/>
    <property type="evidence" value="ECO:0007669"/>
    <property type="project" value="UniProtKB-SubCell"/>
</dbReference>
<gene>
    <name evidence="20" type="primary">F</name>
</gene>
<evidence type="ECO:0000256" key="13">
    <source>
        <dbReference type="ARBA" id="ARBA00023054"/>
    </source>
</evidence>
<evidence type="ECO:0000256" key="19">
    <source>
        <dbReference type="SAM" id="Coils"/>
    </source>
</evidence>
<keyword evidence="10" id="KW-1043">Host membrane</keyword>
<evidence type="ECO:0000256" key="14">
    <source>
        <dbReference type="ARBA" id="ARBA00023136"/>
    </source>
</evidence>
<dbReference type="SUPFAM" id="SSF58069">
    <property type="entry name" value="Virus ectodomain"/>
    <property type="match status" value="1"/>
</dbReference>
<dbReference type="GO" id="GO:0019064">
    <property type="term" value="P:fusion of virus membrane with host plasma membrane"/>
    <property type="evidence" value="ECO:0007669"/>
    <property type="project" value="UniProtKB-KW"/>
</dbReference>
<reference evidence="25" key="3">
    <citation type="journal article" date="2017" name="Infect. Genet. Evol.">
        <title>Anaconda paramyxovirus infection in an adult green anaconda after prolonged incubation: Pathological characterization and whole genome sequence analysis.</title>
        <authorList>
            <person name="Woo P.C."/>
            <person name="Martelli P."/>
            <person name="Hui S.W."/>
            <person name="Lau C.C."/>
            <person name="Groff J.M."/>
            <person name="Fan R.Y."/>
            <person name="Lau S.K."/>
            <person name="Yuen K.Y."/>
        </authorList>
    </citation>
    <scope>NUCLEOTIDE SEQUENCE</scope>
    <source>
        <strain evidence="25">1507RN030</strain>
    </source>
</reference>
<dbReference type="Proteomes" id="UP000104854">
    <property type="component" value="Segment"/>
</dbReference>
<keyword evidence="6" id="KW-1162">Viral penetration into host cytoplasm</keyword>
<dbReference type="Proteomes" id="UP000161011">
    <property type="component" value="Genome"/>
</dbReference>
<keyword evidence="13 19" id="KW-0175">Coiled coil</keyword>
<dbReference type="GO" id="GO:0055036">
    <property type="term" value="C:virion membrane"/>
    <property type="evidence" value="ECO:0007669"/>
    <property type="project" value="UniProtKB-SubCell"/>
</dbReference>
<comment type="similarity">
    <text evidence="1 18">Belongs to the paramyxoviruses fusion glycoprotein family.</text>
</comment>
<dbReference type="EMBL" id="KJ956405">
    <property type="protein sequence ID" value="AIJ01304.1"/>
    <property type="molecule type" value="Viral_cRNA"/>
</dbReference>
<dbReference type="Gene3D" id="1.10.287.2480">
    <property type="match status" value="2"/>
</dbReference>
<dbReference type="Proteomes" id="UP000152908">
    <property type="component" value="Genome"/>
</dbReference>
<keyword evidence="15" id="KW-1015">Disulfide bond</keyword>
<dbReference type="Proteomes" id="UP000109939">
    <property type="component" value="Genome"/>
</dbReference>
<evidence type="ECO:0000256" key="8">
    <source>
        <dbReference type="ARBA" id="ARBA00022729"/>
    </source>
</evidence>
<keyword evidence="16" id="KW-0325">Glycoprotein</keyword>
<keyword evidence="9" id="KW-0946">Virion</keyword>
<dbReference type="InterPro" id="IPR000776">
    <property type="entry name" value="Fusion_F0_Paramyxovir"/>
</dbReference>
<sequence length="545" mass="58444">MMKTTIFQIIFTLTIPAMCQISFDNLEQVGVMFDKPKFLKITGPASTATMIIKLIPTLGTMESCGTSAVNEYKKTLDTILIPLRDTINKLSTDITVVEGTSKVSNKREKRFVGIAIAVGAVALATSAQITAGIALSNTIKNAEAIESIKSSIQASNQAIQKVIDAQGRTVTVINGIQDHINSVINPALNQLGCDVAKNTLAISLTQYFSKLSLLFGPNLRNPVEQPLSVQAIAGLMDGDINSVVSQLGYTQSDLLDLLSTESIVGTVTAIDMVNYMIQIEMSFPQYITIPDTKVLEGHKITFNDKGSEWQTQVPSTIAVRDILIAGVDPEGCSITSTSYICKNDPTYAMSEVLTNCFRGKTQECPRARITSTFATRFAIARSTVIANCVAAVCLCGDPGTPVVQKAEVTLTAMTLDQCSLITVDGLQIKPSKSIANVTANFGNITLGPVVSVGDLDLSAELTKVQSDLKEAQDKLDESNAILQGINNKILTAPTSIALIVISVVIILLIIGIISWLVLLTRAVKKSSTRSERVTPSTYNNLGFIK</sequence>
<dbReference type="SUPFAM" id="SSF69922">
    <property type="entry name" value="Head and neck region of the ectodomain of NDV fusion glycoprotein"/>
    <property type="match status" value="1"/>
</dbReference>
<evidence type="ECO:0000256" key="11">
    <source>
        <dbReference type="ARBA" id="ARBA00022879"/>
    </source>
</evidence>
<reference evidence="26 27" key="1">
    <citation type="journal article" date="2014" name="J. Clin. Microbiol.">
        <title>Fatal systemic necrotizing infections associated with a novel paramyxovirus, anaconda paramyxovirus, in green anaconda juveniles.</title>
        <authorList>
            <person name="Woo P.C."/>
            <person name="Lau S.K."/>
            <person name="Martelli P."/>
            <person name="Hui S.W."/>
            <person name="Lau C.C."/>
            <person name="Fan R.Y."/>
            <person name="Groff J.M."/>
            <person name="Tam E.W."/>
            <person name="Chan K.H."/>
            <person name="Yuen K.Y."/>
        </authorList>
    </citation>
    <scope>NUCLEOTIDE SEQUENCE [LARGE SCALE GENOMIC DNA]</scope>
    <source>
        <strain evidence="24">1110RN043</strain>
        <strain evidence="20">1110RN047</strain>
        <strain evidence="21">1201RN003</strain>
        <strain evidence="22">1203RN009</strain>
        <strain evidence="23">RF111111</strain>
    </source>
</reference>
<evidence type="ECO:0000256" key="9">
    <source>
        <dbReference type="ARBA" id="ARBA00022844"/>
    </source>
</evidence>
<evidence type="ECO:0000313" key="22">
    <source>
        <dbReference type="EMBL" id="AIJ01313.1"/>
    </source>
</evidence>
<evidence type="ECO:0000256" key="3">
    <source>
        <dbReference type="ARBA" id="ARBA00022506"/>
    </source>
</evidence>
<evidence type="ECO:0000256" key="15">
    <source>
        <dbReference type="ARBA" id="ARBA00023157"/>
    </source>
</evidence>
<evidence type="ECO:0000256" key="16">
    <source>
        <dbReference type="ARBA" id="ARBA00023180"/>
    </source>
</evidence>
<evidence type="ECO:0000256" key="12">
    <source>
        <dbReference type="ARBA" id="ARBA00022989"/>
    </source>
</evidence>
<evidence type="ECO:0000256" key="1">
    <source>
        <dbReference type="ARBA" id="ARBA00008211"/>
    </source>
</evidence>
<evidence type="ECO:0000256" key="7">
    <source>
        <dbReference type="ARBA" id="ARBA00022692"/>
    </source>
</evidence>
<feature type="coiled-coil region" evidence="19">
    <location>
        <begin position="461"/>
        <end position="488"/>
    </location>
</feature>
<keyword evidence="11 18" id="KW-0261">Viral envelope protein</keyword>
<evidence type="ECO:0000313" key="24">
    <source>
        <dbReference type="EMBL" id="AIJ01331.1"/>
    </source>
</evidence>
<dbReference type="GO" id="GO:0019031">
    <property type="term" value="C:viral envelope"/>
    <property type="evidence" value="ECO:0007669"/>
    <property type="project" value="UniProtKB-KW"/>
</dbReference>
<organism evidence="20 26">
    <name type="scientific">Anaconda paramyxovirus</name>
    <dbReference type="NCBI Taxonomy" id="1529450"/>
    <lineage>
        <taxon>Viruses</taxon>
        <taxon>Riboviria</taxon>
        <taxon>Orthornavirae</taxon>
        <taxon>Negarnaviricota</taxon>
        <taxon>Haploviricotina</taxon>
        <taxon>Monjiviricetes</taxon>
        <taxon>Mononegavirales</taxon>
        <taxon>Paramyxoviridae</taxon>
        <taxon>Feraresvirinae</taxon>
        <taxon>Ferlavirus</taxon>
        <taxon>Ferlavirus reptilis</taxon>
    </lineage>
</organism>
<dbReference type="Pfam" id="PF00523">
    <property type="entry name" value="Fusion_gly"/>
    <property type="match status" value="1"/>
</dbReference>
<dbReference type="EMBL" id="KJ956404">
    <property type="protein sequence ID" value="AIJ01295.1"/>
    <property type="molecule type" value="Viral_cRNA"/>
</dbReference>
<evidence type="ECO:0000313" key="21">
    <source>
        <dbReference type="EMBL" id="AIJ01304.1"/>
    </source>
</evidence>
<evidence type="ECO:0000256" key="4">
    <source>
        <dbReference type="ARBA" id="ARBA00022511"/>
    </source>
</evidence>
<dbReference type="GO" id="GO:0046718">
    <property type="term" value="P:symbiont entry into host cell"/>
    <property type="evidence" value="ECO:0007669"/>
    <property type="project" value="UniProtKB-KW"/>
</dbReference>
<protein>
    <recommendedName>
        <fullName evidence="2 18">Fusion glycoprotein F0</fullName>
    </recommendedName>
</protein>
<evidence type="ECO:0000256" key="6">
    <source>
        <dbReference type="ARBA" id="ARBA00022595"/>
    </source>
</evidence>
<proteinExistence type="inferred from homology"/>
<evidence type="ECO:0000313" key="23">
    <source>
        <dbReference type="EMBL" id="AIJ01322.1"/>
    </source>
</evidence>
<dbReference type="EMBL" id="KY745892">
    <property type="protein sequence ID" value="ARJ32395.1"/>
    <property type="molecule type" value="Viral_cRNA"/>
</dbReference>
<comment type="subcellular location">
    <subcellularLocation>
        <location evidence="18">Virion membrane</location>
        <topology evidence="18">Single-pass type I membrane protein</topology>
    </subcellularLocation>
    <subcellularLocation>
        <location evidence="18">Host cell membrane</location>
        <topology evidence="18">Single-pass membrane protein</topology>
    </subcellularLocation>
</comment>